<gene>
    <name evidence="9" type="ORF">SO694_00115068</name>
</gene>
<dbReference type="HAMAP" id="MF_03148">
    <property type="entry name" value="HAM1_NTPase"/>
    <property type="match status" value="1"/>
</dbReference>
<evidence type="ECO:0000256" key="6">
    <source>
        <dbReference type="ARBA" id="ARBA00022842"/>
    </source>
</evidence>
<dbReference type="Gene3D" id="3.90.950.10">
    <property type="match status" value="1"/>
</dbReference>
<reference evidence="9 10" key="1">
    <citation type="submission" date="2024-03" db="EMBL/GenBank/DDBJ databases">
        <title>Aureococcus anophagefferens CCMP1851 and Kratosvirus quantuckense: Draft genome of a second virus-susceptible host strain in the model system.</title>
        <authorList>
            <person name="Chase E."/>
            <person name="Truchon A.R."/>
            <person name="Schepens W."/>
            <person name="Wilhelm S.W."/>
        </authorList>
    </citation>
    <scope>NUCLEOTIDE SEQUENCE [LARGE SCALE GENOMIC DNA]</scope>
    <source>
        <strain evidence="9 10">CCMP1851</strain>
    </source>
</reference>
<protein>
    <recommendedName>
        <fullName evidence="8">Inosine triphosphate pyrophosphatase</fullName>
        <shortName evidence="8">ITPase</shortName>
        <shortName evidence="8">Inosine triphosphatase</shortName>
        <ecNumber evidence="8">3.6.1.66</ecNumber>
    </recommendedName>
    <alternativeName>
        <fullName evidence="8">Non-canonical purine NTP pyrophosphatase</fullName>
    </alternativeName>
    <alternativeName>
        <fullName evidence="8">Non-standard purine NTP pyrophosphatase</fullName>
    </alternativeName>
    <alternativeName>
        <fullName evidence="8">Nucleoside-triphosphate diphosphatase</fullName>
    </alternativeName>
    <alternativeName>
        <fullName evidence="8">Nucleoside-triphosphate pyrophosphatase</fullName>
        <shortName evidence="8">NTPase</shortName>
    </alternativeName>
    <alternativeName>
        <fullName evidence="8">XTP/dITP diphosphatase</fullName>
    </alternativeName>
</protein>
<evidence type="ECO:0000256" key="3">
    <source>
        <dbReference type="ARBA" id="ARBA00022723"/>
    </source>
</evidence>
<keyword evidence="10" id="KW-1185">Reference proteome</keyword>
<dbReference type="Proteomes" id="UP001363151">
    <property type="component" value="Unassembled WGS sequence"/>
</dbReference>
<feature type="binding site" evidence="8">
    <location>
        <position position="175"/>
    </location>
    <ligand>
        <name>ITP</name>
        <dbReference type="ChEBI" id="CHEBI:61402"/>
    </ligand>
</feature>
<feature type="binding site" evidence="8">
    <location>
        <position position="75"/>
    </location>
    <ligand>
        <name>Mg(2+)</name>
        <dbReference type="ChEBI" id="CHEBI:18420"/>
    </ligand>
</feature>
<feature type="binding site" evidence="8">
    <location>
        <begin position="75"/>
        <end position="76"/>
    </location>
    <ligand>
        <name>ITP</name>
        <dbReference type="ChEBI" id="CHEBI:61402"/>
    </ligand>
</feature>
<comment type="subunit">
    <text evidence="8">Homodimer.</text>
</comment>
<dbReference type="InterPro" id="IPR029001">
    <property type="entry name" value="ITPase-like_fam"/>
</dbReference>
<name>A0ABR1FWJ3_AURAN</name>
<evidence type="ECO:0000256" key="5">
    <source>
        <dbReference type="ARBA" id="ARBA00022801"/>
    </source>
</evidence>
<feature type="binding site" evidence="8">
    <location>
        <begin position="180"/>
        <end position="181"/>
    </location>
    <ligand>
        <name>ITP</name>
        <dbReference type="ChEBI" id="CHEBI:61402"/>
    </ligand>
</feature>
<keyword evidence="2 8" id="KW-0963">Cytoplasm</keyword>
<keyword evidence="4 8" id="KW-0547">Nucleotide-binding</keyword>
<dbReference type="EMBL" id="JBBJCI010000214">
    <property type="protein sequence ID" value="KAK7240401.1"/>
    <property type="molecule type" value="Genomic_DNA"/>
</dbReference>
<dbReference type="SUPFAM" id="SSF52972">
    <property type="entry name" value="ITPase-like"/>
    <property type="match status" value="1"/>
</dbReference>
<dbReference type="CDD" id="cd00515">
    <property type="entry name" value="HAM1"/>
    <property type="match status" value="1"/>
</dbReference>
<comment type="catalytic activity">
    <reaction evidence="8">
        <text>ITP + H2O = IMP + diphosphate + H(+)</text>
        <dbReference type="Rhea" id="RHEA:29399"/>
        <dbReference type="ChEBI" id="CHEBI:15377"/>
        <dbReference type="ChEBI" id="CHEBI:15378"/>
        <dbReference type="ChEBI" id="CHEBI:33019"/>
        <dbReference type="ChEBI" id="CHEBI:58053"/>
        <dbReference type="ChEBI" id="CHEBI:61402"/>
        <dbReference type="EC" id="3.6.1.66"/>
    </reaction>
</comment>
<evidence type="ECO:0000256" key="8">
    <source>
        <dbReference type="HAMAP-Rule" id="MF_03148"/>
    </source>
</evidence>
<comment type="function">
    <text evidence="8">Pyrophosphatase that hydrolyzes non-canonical purine nucleotides such as inosine triphosphate (ITP), deoxyinosine triphosphate (dITP) or xanthosine 5'-triphosphate (XTP) to their respective monophosphate derivatives. The enzyme does not distinguish between the deoxy- and ribose forms. Probably excludes non-canonical purines from RNA and DNA precursor pools, thus preventing their incorporation into RNA and DNA and avoiding chromosomal lesions.</text>
</comment>
<keyword evidence="6 8" id="KW-0460">Magnesium</keyword>
<comment type="similarity">
    <text evidence="1 8">Belongs to the HAM1 NTPase family.</text>
</comment>
<comment type="catalytic activity">
    <reaction evidence="8">
        <text>XTP + H2O = XMP + diphosphate + H(+)</text>
        <dbReference type="Rhea" id="RHEA:28610"/>
        <dbReference type="ChEBI" id="CHEBI:15377"/>
        <dbReference type="ChEBI" id="CHEBI:15378"/>
        <dbReference type="ChEBI" id="CHEBI:33019"/>
        <dbReference type="ChEBI" id="CHEBI:57464"/>
        <dbReference type="ChEBI" id="CHEBI:61314"/>
        <dbReference type="EC" id="3.6.1.66"/>
    </reaction>
</comment>
<dbReference type="PANTHER" id="PTHR11067">
    <property type="entry name" value="INOSINE TRIPHOSPHATE PYROPHOSPHATASE/HAM1 PROTEIN"/>
    <property type="match status" value="1"/>
</dbReference>
<feature type="binding site" evidence="8">
    <location>
        <position position="59"/>
    </location>
    <ligand>
        <name>ITP</name>
        <dbReference type="ChEBI" id="CHEBI:61402"/>
    </ligand>
</feature>
<organism evidence="9 10">
    <name type="scientific">Aureococcus anophagefferens</name>
    <name type="common">Harmful bloom alga</name>
    <dbReference type="NCBI Taxonomy" id="44056"/>
    <lineage>
        <taxon>Eukaryota</taxon>
        <taxon>Sar</taxon>
        <taxon>Stramenopiles</taxon>
        <taxon>Ochrophyta</taxon>
        <taxon>Pelagophyceae</taxon>
        <taxon>Pelagomonadales</taxon>
        <taxon>Pelagomonadaceae</taxon>
        <taxon>Aureococcus</taxon>
    </lineage>
</organism>
<dbReference type="InterPro" id="IPR027502">
    <property type="entry name" value="ITPase"/>
</dbReference>
<dbReference type="InterPro" id="IPR002637">
    <property type="entry name" value="RdgB/HAM1"/>
</dbReference>
<evidence type="ECO:0000256" key="4">
    <source>
        <dbReference type="ARBA" id="ARBA00022741"/>
    </source>
</evidence>
<feature type="binding site" evidence="8">
    <location>
        <begin position="15"/>
        <end position="20"/>
    </location>
    <ligand>
        <name>ITP</name>
        <dbReference type="ChEBI" id="CHEBI:61402"/>
    </ligand>
</feature>
<dbReference type="Pfam" id="PF01725">
    <property type="entry name" value="Ham1p_like"/>
    <property type="match status" value="1"/>
</dbReference>
<accession>A0ABR1FWJ3</accession>
<dbReference type="PANTHER" id="PTHR11067:SF9">
    <property type="entry name" value="INOSINE TRIPHOSPHATE PYROPHOSPHATASE"/>
    <property type="match status" value="1"/>
</dbReference>
<comment type="cofactor">
    <cofactor evidence="8">
        <name>Mg(2+)</name>
        <dbReference type="ChEBI" id="CHEBI:18420"/>
    </cofactor>
    <cofactor evidence="8">
        <name>Mn(2+)</name>
        <dbReference type="ChEBI" id="CHEBI:29035"/>
    </cofactor>
    <text evidence="8">Binds 1 divalent metal cation per subunit; can use either Mg(2+) or Mn(2+).</text>
</comment>
<evidence type="ECO:0000313" key="10">
    <source>
        <dbReference type="Proteomes" id="UP001363151"/>
    </source>
</evidence>
<dbReference type="EC" id="3.6.1.66" evidence="8"/>
<keyword evidence="3 8" id="KW-0479">Metal-binding</keyword>
<proteinExistence type="inferred from homology"/>
<evidence type="ECO:0000256" key="1">
    <source>
        <dbReference type="ARBA" id="ARBA00008023"/>
    </source>
</evidence>
<sequence>MAALASKKPALTFVTGNAKKLEEVTAILNAGTPLPFAIGNRALDLPELQGEPEDIAREKCVLAAAAAGGAVMCEDTLLCFDALNGLPGPYIKWFLQKTGHAGLNNLLAAYDDKGAYAQCLFALCAGPGAPVRLFDGRTRGAIVPARGPTDFGWDPVFEPAESGGLTYAEMDKAAKNAISHRGRALAQLRTWLADHAAEFADEMRGGGG</sequence>
<keyword evidence="5 8" id="KW-0378">Hydrolase</keyword>
<feature type="binding site" evidence="8">
    <location>
        <position position="47"/>
    </location>
    <ligand>
        <name>Mg(2+)</name>
        <dbReference type="ChEBI" id="CHEBI:18420"/>
    </ligand>
</feature>
<comment type="subcellular location">
    <subcellularLocation>
        <location evidence="8">Cytoplasm</location>
    </subcellularLocation>
</comment>
<evidence type="ECO:0000256" key="2">
    <source>
        <dbReference type="ARBA" id="ARBA00022490"/>
    </source>
</evidence>
<keyword evidence="7 8" id="KW-0546">Nucleotide metabolism</keyword>
<feature type="binding site" evidence="8">
    <location>
        <begin position="151"/>
        <end position="154"/>
    </location>
    <ligand>
        <name>ITP</name>
        <dbReference type="ChEBI" id="CHEBI:61402"/>
    </ligand>
</feature>
<comment type="caution">
    <text evidence="9">The sequence shown here is derived from an EMBL/GenBank/DDBJ whole genome shotgun (WGS) entry which is preliminary data.</text>
</comment>
<comment type="catalytic activity">
    <reaction evidence="8">
        <text>dITP + H2O = dIMP + diphosphate + H(+)</text>
        <dbReference type="Rhea" id="RHEA:28342"/>
        <dbReference type="ChEBI" id="CHEBI:15377"/>
        <dbReference type="ChEBI" id="CHEBI:15378"/>
        <dbReference type="ChEBI" id="CHEBI:33019"/>
        <dbReference type="ChEBI" id="CHEBI:61194"/>
        <dbReference type="ChEBI" id="CHEBI:61382"/>
        <dbReference type="EC" id="3.6.1.66"/>
    </reaction>
</comment>
<evidence type="ECO:0000313" key="9">
    <source>
        <dbReference type="EMBL" id="KAK7240401.1"/>
    </source>
</evidence>
<keyword evidence="8" id="KW-0464">Manganese</keyword>
<evidence type="ECO:0000256" key="7">
    <source>
        <dbReference type="ARBA" id="ARBA00023080"/>
    </source>
</evidence>